<keyword evidence="1" id="KW-0732">Signal</keyword>
<accession>A0AAW0E1H1</accession>
<keyword evidence="3" id="KW-1185">Reference proteome</keyword>
<evidence type="ECO:0000256" key="1">
    <source>
        <dbReference type="SAM" id="SignalP"/>
    </source>
</evidence>
<dbReference type="AlphaFoldDB" id="A0AAW0E1H1"/>
<feature type="chain" id="PRO_5043530418" description="Secreted protein" evidence="1">
    <location>
        <begin position="27"/>
        <end position="99"/>
    </location>
</feature>
<sequence>MTRFLELIINSSSLAIALAIPHRSLAESEPVTDNRDYHPATYTSMHHQHIETPLAATAIPRDPEGDQPLSEVFDFHKPILRDCLYLAHIHGIHQTSASS</sequence>
<name>A0AAW0E1H1_9AGAR</name>
<proteinExistence type="predicted"/>
<dbReference type="Proteomes" id="UP001362999">
    <property type="component" value="Unassembled WGS sequence"/>
</dbReference>
<comment type="caution">
    <text evidence="2">The sequence shown here is derived from an EMBL/GenBank/DDBJ whole genome shotgun (WGS) entry which is preliminary data.</text>
</comment>
<feature type="signal peptide" evidence="1">
    <location>
        <begin position="1"/>
        <end position="26"/>
    </location>
</feature>
<organism evidence="2 3">
    <name type="scientific">Favolaschia claudopus</name>
    <dbReference type="NCBI Taxonomy" id="2862362"/>
    <lineage>
        <taxon>Eukaryota</taxon>
        <taxon>Fungi</taxon>
        <taxon>Dikarya</taxon>
        <taxon>Basidiomycota</taxon>
        <taxon>Agaricomycotina</taxon>
        <taxon>Agaricomycetes</taxon>
        <taxon>Agaricomycetidae</taxon>
        <taxon>Agaricales</taxon>
        <taxon>Marasmiineae</taxon>
        <taxon>Mycenaceae</taxon>
        <taxon>Favolaschia</taxon>
    </lineage>
</organism>
<evidence type="ECO:0000313" key="2">
    <source>
        <dbReference type="EMBL" id="KAK7057675.1"/>
    </source>
</evidence>
<dbReference type="EMBL" id="JAWWNJ010000004">
    <property type="protein sequence ID" value="KAK7057675.1"/>
    <property type="molecule type" value="Genomic_DNA"/>
</dbReference>
<evidence type="ECO:0008006" key="4">
    <source>
        <dbReference type="Google" id="ProtNLM"/>
    </source>
</evidence>
<evidence type="ECO:0000313" key="3">
    <source>
        <dbReference type="Proteomes" id="UP001362999"/>
    </source>
</evidence>
<reference evidence="2 3" key="1">
    <citation type="journal article" date="2024" name="J Genomics">
        <title>Draft genome sequencing and assembly of Favolaschia claudopus CIRM-BRFM 2984 isolated from oak limbs.</title>
        <authorList>
            <person name="Navarro D."/>
            <person name="Drula E."/>
            <person name="Chaduli D."/>
            <person name="Cazenave R."/>
            <person name="Ahrendt S."/>
            <person name="Wang J."/>
            <person name="Lipzen A."/>
            <person name="Daum C."/>
            <person name="Barry K."/>
            <person name="Grigoriev I.V."/>
            <person name="Favel A."/>
            <person name="Rosso M.N."/>
            <person name="Martin F."/>
        </authorList>
    </citation>
    <scope>NUCLEOTIDE SEQUENCE [LARGE SCALE GENOMIC DNA]</scope>
    <source>
        <strain evidence="2 3">CIRM-BRFM 2984</strain>
    </source>
</reference>
<gene>
    <name evidence="2" type="ORF">R3P38DRAFT_2842423</name>
</gene>
<protein>
    <recommendedName>
        <fullName evidence="4">Secreted protein</fullName>
    </recommendedName>
</protein>